<gene>
    <name evidence="6" type="ORF">GR212_22825</name>
</gene>
<evidence type="ECO:0000256" key="3">
    <source>
        <dbReference type="ARBA" id="ARBA00022827"/>
    </source>
</evidence>
<dbReference type="Gene3D" id="3.90.700.10">
    <property type="entry name" value="Succinate dehydrogenase/fumarate reductase flavoprotein, catalytic domain"/>
    <property type="match status" value="1"/>
</dbReference>
<dbReference type="InterPro" id="IPR036188">
    <property type="entry name" value="FAD/NAD-bd_sf"/>
</dbReference>
<dbReference type="Gene3D" id="3.50.50.60">
    <property type="entry name" value="FAD/NAD(P)-binding domain"/>
    <property type="match status" value="1"/>
</dbReference>
<organism evidence="6 7">
    <name type="scientific">Rhizobium lusitanum</name>
    <dbReference type="NCBI Taxonomy" id="293958"/>
    <lineage>
        <taxon>Bacteria</taxon>
        <taxon>Pseudomonadati</taxon>
        <taxon>Pseudomonadota</taxon>
        <taxon>Alphaproteobacteria</taxon>
        <taxon>Hyphomicrobiales</taxon>
        <taxon>Rhizobiaceae</taxon>
        <taxon>Rhizobium/Agrobacterium group</taxon>
        <taxon>Rhizobium</taxon>
    </lineage>
</organism>
<reference evidence="6 7" key="1">
    <citation type="submission" date="2019-12" db="EMBL/GenBank/DDBJ databases">
        <title>Rhizobium genotypes associated with high levels of biological nitrogen fixation by grain legumes in a temperate-maritime cropping system.</title>
        <authorList>
            <person name="Maluk M."/>
            <person name="Francesc Ferrando Molina F."/>
            <person name="Lopez Del Egido L."/>
            <person name="Lafos M."/>
            <person name="Langarica-Fuentes A."/>
            <person name="Gebre Yohannes G."/>
            <person name="Young M.W."/>
            <person name="Martin P."/>
            <person name="Gantlett R."/>
            <person name="Kenicer G."/>
            <person name="Hawes C."/>
            <person name="Begg G.S."/>
            <person name="Quilliam R.S."/>
            <person name="Squire G.R."/>
            <person name="Poole P.S."/>
            <person name="Young P.W."/>
            <person name="Iannetta P.M."/>
            <person name="James E.K."/>
        </authorList>
    </citation>
    <scope>NUCLEOTIDE SEQUENCE [LARGE SCALE GENOMIC DNA]</scope>
    <source>
        <strain evidence="6 7">JHI1118</strain>
    </source>
</reference>
<keyword evidence="2" id="KW-0285">Flavoprotein</keyword>
<dbReference type="SUPFAM" id="SSF51905">
    <property type="entry name" value="FAD/NAD(P)-binding domain"/>
    <property type="match status" value="1"/>
</dbReference>
<evidence type="ECO:0000313" key="7">
    <source>
        <dbReference type="Proteomes" id="UP000483035"/>
    </source>
</evidence>
<evidence type="ECO:0000313" key="6">
    <source>
        <dbReference type="EMBL" id="NEI72421.1"/>
    </source>
</evidence>
<proteinExistence type="predicted"/>
<dbReference type="Proteomes" id="UP000483035">
    <property type="component" value="Unassembled WGS sequence"/>
</dbReference>
<accession>A0A6L9UAU8</accession>
<sequence length="488" mass="51657">MSDFDSTTIYDVLVAGTGMAGWTAARRAQQLGLRVVAADKGDGPGSSNARMSGGFMNAAYVGIREKPDVLKAYAEEVTSGLARKELVEVWAENCSRTIDWLAGEDIIAGLLPERRDRLYILPFRLTPQGLAEYDRERGPDKAMTSHAARFVEQGGLYMPNSRVIDLLVDSDGRVSGAKIETPDGISEIRARNVVLSDGGFQANPELLRKYVGPQADKMKLRSMSSQTGDGLAMALKLGAAVDNMNYFYGHMLHLDSLTNDGLWPYPILDGIISDGILVNRQGRRFVNEQITGEGMSRLALSGVGVTNAVGQGDDPRGAFVILDAESWKRQGWDKDRGEFRGTKPANDTILEAGGTVYKADSLVELARQADIDPHGLVATVEAFNAAATVGKAAGLPVPRSGKPDPLTIAPFYAVPSVAGITFTLGGVRINRNGQVQHENGHAIPGLYAAGGTAGGLGGGPRGGYLGGLACATVFGLICAEHIAATKAA</sequence>
<dbReference type="EMBL" id="WUEY01000012">
    <property type="protein sequence ID" value="NEI72421.1"/>
    <property type="molecule type" value="Genomic_DNA"/>
</dbReference>
<dbReference type="SUPFAM" id="SSF56425">
    <property type="entry name" value="Succinate dehydrogenase/fumarate reductase flavoprotein, catalytic domain"/>
    <property type="match status" value="1"/>
</dbReference>
<evidence type="ECO:0000256" key="1">
    <source>
        <dbReference type="ARBA" id="ARBA00001974"/>
    </source>
</evidence>
<dbReference type="Pfam" id="PF00890">
    <property type="entry name" value="FAD_binding_2"/>
    <property type="match status" value="1"/>
</dbReference>
<keyword evidence="4" id="KW-0560">Oxidoreductase</keyword>
<dbReference type="GO" id="GO:0008202">
    <property type="term" value="P:steroid metabolic process"/>
    <property type="evidence" value="ECO:0007669"/>
    <property type="project" value="UniProtKB-ARBA"/>
</dbReference>
<dbReference type="PANTHER" id="PTHR43400">
    <property type="entry name" value="FUMARATE REDUCTASE"/>
    <property type="match status" value="1"/>
</dbReference>
<dbReference type="GO" id="GO:0016491">
    <property type="term" value="F:oxidoreductase activity"/>
    <property type="evidence" value="ECO:0007669"/>
    <property type="project" value="UniProtKB-KW"/>
</dbReference>
<evidence type="ECO:0000256" key="2">
    <source>
        <dbReference type="ARBA" id="ARBA00022630"/>
    </source>
</evidence>
<evidence type="ECO:0000256" key="4">
    <source>
        <dbReference type="ARBA" id="ARBA00023002"/>
    </source>
</evidence>
<dbReference type="AlphaFoldDB" id="A0A6L9UAU8"/>
<feature type="domain" description="FAD-dependent oxidoreductase 2 FAD-binding" evidence="5">
    <location>
        <begin position="11"/>
        <end position="463"/>
    </location>
</feature>
<comment type="caution">
    <text evidence="6">The sequence shown here is derived from an EMBL/GenBank/DDBJ whole genome shotgun (WGS) entry which is preliminary data.</text>
</comment>
<dbReference type="InterPro" id="IPR003953">
    <property type="entry name" value="FAD-dep_OxRdtase_2_FAD-bd"/>
</dbReference>
<dbReference type="RefSeq" id="WP_163989783.1">
    <property type="nucleotide sequence ID" value="NZ_WUEY01000012.1"/>
</dbReference>
<dbReference type="PANTHER" id="PTHR43400:SF10">
    <property type="entry name" value="3-OXOSTEROID 1-DEHYDROGENASE"/>
    <property type="match status" value="1"/>
</dbReference>
<name>A0A6L9UAU8_9HYPH</name>
<dbReference type="InterPro" id="IPR027477">
    <property type="entry name" value="Succ_DH/fumarate_Rdtase_cat_sf"/>
</dbReference>
<keyword evidence="3" id="KW-0274">FAD</keyword>
<comment type="cofactor">
    <cofactor evidence="1">
        <name>FAD</name>
        <dbReference type="ChEBI" id="CHEBI:57692"/>
    </cofactor>
</comment>
<protein>
    <submittedName>
        <fullName evidence="6">FAD-binding protein</fullName>
    </submittedName>
</protein>
<dbReference type="InterPro" id="IPR050315">
    <property type="entry name" value="FAD-oxidoreductase_2"/>
</dbReference>
<evidence type="ECO:0000259" key="5">
    <source>
        <dbReference type="Pfam" id="PF00890"/>
    </source>
</evidence>